<dbReference type="InterPro" id="IPR010196">
    <property type="entry name" value="OSB_synthase_MenC1"/>
</dbReference>
<dbReference type="GO" id="GO:0000287">
    <property type="term" value="F:magnesium ion binding"/>
    <property type="evidence" value="ECO:0007669"/>
    <property type="project" value="UniProtKB-UniRule"/>
</dbReference>
<dbReference type="Pfam" id="PF13378">
    <property type="entry name" value="MR_MLE_C"/>
    <property type="match status" value="1"/>
</dbReference>
<dbReference type="SFLD" id="SFLDG00180">
    <property type="entry name" value="muconate_cycloisomerase"/>
    <property type="match status" value="1"/>
</dbReference>
<dbReference type="PROSITE" id="PS00909">
    <property type="entry name" value="MR_MLE_2"/>
    <property type="match status" value="1"/>
</dbReference>
<evidence type="ECO:0000313" key="6">
    <source>
        <dbReference type="EMBL" id="MBP1986667.1"/>
    </source>
</evidence>
<dbReference type="InterPro" id="IPR036849">
    <property type="entry name" value="Enolase-like_C_sf"/>
</dbReference>
<keyword evidence="3 4" id="KW-0456">Lyase</keyword>
<comment type="pathway">
    <text evidence="4">Quinol/quinone metabolism; menaquinone biosynthesis.</text>
</comment>
<evidence type="ECO:0000313" key="7">
    <source>
        <dbReference type="Proteomes" id="UP000823736"/>
    </source>
</evidence>
<comment type="cofactor">
    <cofactor evidence="4">
        <name>a divalent metal cation</name>
        <dbReference type="ChEBI" id="CHEBI:60240"/>
    </cofactor>
</comment>
<comment type="catalytic activity">
    <reaction evidence="4">
        <text>(1R,6R)-6-hydroxy-2-succinyl-cyclohexa-2,4-diene-1-carboxylate = 2-succinylbenzoate + H2O</text>
        <dbReference type="Rhea" id="RHEA:10196"/>
        <dbReference type="ChEBI" id="CHEBI:15377"/>
        <dbReference type="ChEBI" id="CHEBI:18325"/>
        <dbReference type="ChEBI" id="CHEBI:58689"/>
        <dbReference type="EC" id="4.2.1.113"/>
    </reaction>
</comment>
<dbReference type="Gene3D" id="3.20.20.120">
    <property type="entry name" value="Enolase-like C-terminal domain"/>
    <property type="match status" value="1"/>
</dbReference>
<dbReference type="PANTHER" id="PTHR48073:SF2">
    <property type="entry name" value="O-SUCCINYLBENZOATE SYNTHASE"/>
    <property type="match status" value="1"/>
</dbReference>
<organism evidence="6 7">
    <name type="scientific">Halolamina salifodinae</name>
    <dbReference type="NCBI Taxonomy" id="1202767"/>
    <lineage>
        <taxon>Archaea</taxon>
        <taxon>Methanobacteriati</taxon>
        <taxon>Methanobacteriota</taxon>
        <taxon>Stenosarchaea group</taxon>
        <taxon>Halobacteria</taxon>
        <taxon>Halobacteriales</taxon>
        <taxon>Haloferacaceae</taxon>
    </lineage>
</organism>
<feature type="binding site" evidence="4">
    <location>
        <position position="234"/>
    </location>
    <ligand>
        <name>Mg(2+)</name>
        <dbReference type="ChEBI" id="CHEBI:18420"/>
    </ligand>
</feature>
<dbReference type="SUPFAM" id="SSF51604">
    <property type="entry name" value="Enolase C-terminal domain-like"/>
    <property type="match status" value="1"/>
</dbReference>
<feature type="domain" description="Mandelate racemase/muconate lactonizing enzyme C-terminal" evidence="5">
    <location>
        <begin position="136"/>
        <end position="231"/>
    </location>
</feature>
<dbReference type="InterPro" id="IPR018110">
    <property type="entry name" value="Mandel_Rmase/mucon_lact_enz_CS"/>
</dbReference>
<evidence type="ECO:0000259" key="5">
    <source>
        <dbReference type="SMART" id="SM00922"/>
    </source>
</evidence>
<evidence type="ECO:0000256" key="3">
    <source>
        <dbReference type="ARBA" id="ARBA00023239"/>
    </source>
</evidence>
<dbReference type="Proteomes" id="UP000823736">
    <property type="component" value="Unassembled WGS sequence"/>
</dbReference>
<dbReference type="AlphaFoldDB" id="A0A8T4GUF1"/>
<dbReference type="OrthoDB" id="214520at2157"/>
<feature type="binding site" evidence="4">
    <location>
        <position position="184"/>
    </location>
    <ligand>
        <name>Mg(2+)</name>
        <dbReference type="ChEBI" id="CHEBI:18420"/>
    </ligand>
</feature>
<keyword evidence="4" id="KW-0474">Menaquinone biosynthesis</keyword>
<proteinExistence type="inferred from homology"/>
<dbReference type="InterPro" id="IPR029017">
    <property type="entry name" value="Enolase-like_N"/>
</dbReference>
<feature type="binding site" evidence="4">
    <location>
        <position position="210"/>
    </location>
    <ligand>
        <name>Mg(2+)</name>
        <dbReference type="ChEBI" id="CHEBI:18420"/>
    </ligand>
</feature>
<dbReference type="SUPFAM" id="SSF54826">
    <property type="entry name" value="Enolase N-terminal domain-like"/>
    <property type="match status" value="1"/>
</dbReference>
<keyword evidence="2 4" id="KW-0460">Magnesium</keyword>
<feature type="active site" description="Proton acceptor" evidence="4">
    <location>
        <position position="257"/>
    </location>
</feature>
<dbReference type="SFLD" id="SFLDF00009">
    <property type="entry name" value="o-succinylbenzoate_synthase"/>
    <property type="match status" value="1"/>
</dbReference>
<comment type="function">
    <text evidence="4">Converts 2-succinyl-6-hydroxy-2,4-cyclohexadiene-1-carboxylate (SHCHC) to 2-succinylbenzoate (OSB).</text>
</comment>
<dbReference type="EMBL" id="JAGGLC010000002">
    <property type="protein sequence ID" value="MBP1986667.1"/>
    <property type="molecule type" value="Genomic_DNA"/>
</dbReference>
<dbReference type="Gene3D" id="3.30.390.10">
    <property type="entry name" value="Enolase-like, N-terminal domain"/>
    <property type="match status" value="1"/>
</dbReference>
<keyword evidence="7" id="KW-1185">Reference proteome</keyword>
<dbReference type="GO" id="GO:0009234">
    <property type="term" value="P:menaquinone biosynthetic process"/>
    <property type="evidence" value="ECO:0007669"/>
    <property type="project" value="UniProtKB-UniRule"/>
</dbReference>
<name>A0A8T4GUF1_9EURY</name>
<dbReference type="CDD" id="cd03320">
    <property type="entry name" value="OSBS"/>
    <property type="match status" value="1"/>
</dbReference>
<evidence type="ECO:0000256" key="2">
    <source>
        <dbReference type="ARBA" id="ARBA00022842"/>
    </source>
</evidence>
<dbReference type="RefSeq" id="WP_209490957.1">
    <property type="nucleotide sequence ID" value="NZ_JAGGLC010000002.1"/>
</dbReference>
<comment type="pathway">
    <text evidence="4">Quinol/quinone metabolism; 1,4-dihydroxy-2-naphthoate biosynthesis; 1,4-dihydroxy-2-naphthoate from chorismate: step 4/7.</text>
</comment>
<dbReference type="HAMAP" id="MF_00470">
    <property type="entry name" value="MenC_1"/>
    <property type="match status" value="1"/>
</dbReference>
<protein>
    <recommendedName>
        <fullName evidence="4">o-succinylbenzoate synthase</fullName>
        <shortName evidence="4">OSB synthase</shortName>
        <shortName evidence="4">OSBS</shortName>
        <ecNumber evidence="4">4.2.1.113</ecNumber>
    </recommendedName>
    <alternativeName>
        <fullName evidence="4">4-(2'-carboxyphenyl)-4-oxybutyric acid synthase</fullName>
    </alternativeName>
    <alternativeName>
        <fullName evidence="4">o-succinylbenzoic acid synthase</fullName>
    </alternativeName>
</protein>
<feature type="active site" description="Proton donor" evidence="4">
    <location>
        <position position="157"/>
    </location>
</feature>
<keyword evidence="1 4" id="KW-0479">Metal-binding</keyword>
<comment type="similarity">
    <text evidence="4">Belongs to the mandelate racemase/muconate lactonizing enzyme family. MenC type 1 subfamily.</text>
</comment>
<dbReference type="InterPro" id="IPR013342">
    <property type="entry name" value="Mandelate_racemase_C"/>
</dbReference>
<dbReference type="PANTHER" id="PTHR48073">
    <property type="entry name" value="O-SUCCINYLBENZOATE SYNTHASE-RELATED"/>
    <property type="match status" value="1"/>
</dbReference>
<dbReference type="EC" id="4.2.1.113" evidence="4"/>
<evidence type="ECO:0000256" key="1">
    <source>
        <dbReference type="ARBA" id="ARBA00022723"/>
    </source>
</evidence>
<gene>
    <name evidence="4" type="primary">menC</name>
    <name evidence="6" type="ORF">J2753_001161</name>
</gene>
<dbReference type="SFLD" id="SFLDS00001">
    <property type="entry name" value="Enolase"/>
    <property type="match status" value="1"/>
</dbReference>
<dbReference type="InterPro" id="IPR029065">
    <property type="entry name" value="Enolase_C-like"/>
</dbReference>
<dbReference type="GO" id="GO:0009063">
    <property type="term" value="P:amino acid catabolic process"/>
    <property type="evidence" value="ECO:0007669"/>
    <property type="project" value="InterPro"/>
</dbReference>
<accession>A0A8T4GUF1</accession>
<dbReference type="GO" id="GO:0043748">
    <property type="term" value="F:O-succinylbenzoate synthase activity"/>
    <property type="evidence" value="ECO:0007669"/>
    <property type="project" value="UniProtKB-EC"/>
</dbReference>
<sequence>MSPLLDPFALDLERPLSTADGTIEERRGFLVGVEQSLVGECVRGVGEATPLLGWTESLDACEAALRDPPEAWQRVDADPEERSSTPAARHGYRLAVLDAESRDQNCPLAALLAERGDFPKPAESVPVNATVGDGDVEETAAAAREAVDSGFETVKLKVGVRSVEADIDRVRAVREAVDAAIRVDANGTWDWQTAEEAVDAFASLDVEHVEQPLPADSLAGLADLCGRGVDIAVDESVGERGIDAVLDAGAADVAVLKPMALGGPDVAIDAARRLTDAGVDPVVTTTIDGAVARAGAVHVAAAIPDVRACGVATGDLLASDLGPDLVPVVDGRITVPDGLGNVGAAFDDRLWD</sequence>
<comment type="caution">
    <text evidence="6">The sequence shown here is derived from an EMBL/GenBank/DDBJ whole genome shotgun (WGS) entry which is preliminary data.</text>
</comment>
<reference evidence="6" key="1">
    <citation type="submission" date="2021-03" db="EMBL/GenBank/DDBJ databases">
        <title>Genomic Encyclopedia of Type Strains, Phase IV (KMG-IV): sequencing the most valuable type-strain genomes for metagenomic binning, comparative biology and taxonomic classification.</title>
        <authorList>
            <person name="Goeker M."/>
        </authorList>
    </citation>
    <scope>NUCLEOTIDE SEQUENCE</scope>
    <source>
        <strain evidence="6">DSM 26232</strain>
    </source>
</reference>
<evidence type="ECO:0000256" key="4">
    <source>
        <dbReference type="HAMAP-Rule" id="MF_00470"/>
    </source>
</evidence>
<dbReference type="SMART" id="SM00922">
    <property type="entry name" value="MR_MLE"/>
    <property type="match status" value="1"/>
</dbReference>